<keyword evidence="4" id="KW-0804">Transcription</keyword>
<dbReference type="InterPro" id="IPR050109">
    <property type="entry name" value="HTH-type_TetR-like_transc_reg"/>
</dbReference>
<keyword evidence="9" id="KW-1185">Reference proteome</keyword>
<evidence type="ECO:0000256" key="5">
    <source>
        <dbReference type="PROSITE-ProRule" id="PRU00335"/>
    </source>
</evidence>
<dbReference type="InterPro" id="IPR036271">
    <property type="entry name" value="Tet_transcr_reg_TetR-rel_C_sf"/>
</dbReference>
<comment type="caution">
    <text evidence="8">The sequence shown here is derived from an EMBL/GenBank/DDBJ whole genome shotgun (WGS) entry which is preliminary data.</text>
</comment>
<feature type="region of interest" description="Disordered" evidence="6">
    <location>
        <begin position="1"/>
        <end position="31"/>
    </location>
</feature>
<dbReference type="Pfam" id="PF17932">
    <property type="entry name" value="TetR_C_24"/>
    <property type="match status" value="1"/>
</dbReference>
<sequence length="223" mass="24411">MSRARPIGGAVTTEPVAPVRRRGRPRATDRTDTRARINAAALALFAERGFHATGVAEIGARADVGRGALYYHIGSKEELLWELLRDYTLLLLEAAERVVAAGAEPVDTLRGLIRGHVELIVTHRLAVAVHLRDADALSPEHAAELQRLRDRLQRQWQDVIDAGRSRGQLRTADHIVTNGLLGMLNSLAYWYRERGAHSPAEIAEILTDTVLSGLCAPVDKAKG</sequence>
<keyword evidence="2" id="KW-0805">Transcription regulation</keyword>
<dbReference type="InterPro" id="IPR001647">
    <property type="entry name" value="HTH_TetR"/>
</dbReference>
<protein>
    <submittedName>
        <fullName evidence="8">TetR/AcrR family transcriptional regulator</fullName>
    </submittedName>
</protein>
<evidence type="ECO:0000259" key="7">
    <source>
        <dbReference type="PROSITE" id="PS50977"/>
    </source>
</evidence>
<name>A0ABW1JNL7_9NOCA</name>
<evidence type="ECO:0000313" key="8">
    <source>
        <dbReference type="EMBL" id="MFC6010615.1"/>
    </source>
</evidence>
<dbReference type="PRINTS" id="PR00455">
    <property type="entry name" value="HTHTETR"/>
</dbReference>
<evidence type="ECO:0000256" key="2">
    <source>
        <dbReference type="ARBA" id="ARBA00023015"/>
    </source>
</evidence>
<dbReference type="SUPFAM" id="SSF48498">
    <property type="entry name" value="Tetracyclin repressor-like, C-terminal domain"/>
    <property type="match status" value="1"/>
</dbReference>
<feature type="domain" description="HTH tetR-type" evidence="7">
    <location>
        <begin position="31"/>
        <end position="91"/>
    </location>
</feature>
<dbReference type="PANTHER" id="PTHR30055:SF175">
    <property type="entry name" value="HTH-TYPE TRANSCRIPTIONAL REPRESSOR KSTR2"/>
    <property type="match status" value="1"/>
</dbReference>
<evidence type="ECO:0000313" key="9">
    <source>
        <dbReference type="Proteomes" id="UP001596223"/>
    </source>
</evidence>
<organism evidence="8 9">
    <name type="scientific">Nocardia lasii</name>
    <dbReference type="NCBI Taxonomy" id="1616107"/>
    <lineage>
        <taxon>Bacteria</taxon>
        <taxon>Bacillati</taxon>
        <taxon>Actinomycetota</taxon>
        <taxon>Actinomycetes</taxon>
        <taxon>Mycobacteriales</taxon>
        <taxon>Nocardiaceae</taxon>
        <taxon>Nocardia</taxon>
    </lineage>
</organism>
<dbReference type="InterPro" id="IPR041490">
    <property type="entry name" value="KstR2_TetR_C"/>
</dbReference>
<dbReference type="RefSeq" id="WP_378600759.1">
    <property type="nucleotide sequence ID" value="NZ_JBHSQN010000002.1"/>
</dbReference>
<evidence type="ECO:0000256" key="1">
    <source>
        <dbReference type="ARBA" id="ARBA00022491"/>
    </source>
</evidence>
<reference evidence="9" key="1">
    <citation type="journal article" date="2019" name="Int. J. Syst. Evol. Microbiol.">
        <title>The Global Catalogue of Microorganisms (GCM) 10K type strain sequencing project: providing services to taxonomists for standard genome sequencing and annotation.</title>
        <authorList>
            <consortium name="The Broad Institute Genomics Platform"/>
            <consortium name="The Broad Institute Genome Sequencing Center for Infectious Disease"/>
            <person name="Wu L."/>
            <person name="Ma J."/>
        </authorList>
    </citation>
    <scope>NUCLEOTIDE SEQUENCE [LARGE SCALE GENOMIC DNA]</scope>
    <source>
        <strain evidence="9">CCUG 36956</strain>
    </source>
</reference>
<gene>
    <name evidence="8" type="ORF">ACFP3H_06090</name>
</gene>
<accession>A0ABW1JNL7</accession>
<dbReference type="Proteomes" id="UP001596223">
    <property type="component" value="Unassembled WGS sequence"/>
</dbReference>
<evidence type="ECO:0000256" key="3">
    <source>
        <dbReference type="ARBA" id="ARBA00023125"/>
    </source>
</evidence>
<dbReference type="PANTHER" id="PTHR30055">
    <property type="entry name" value="HTH-TYPE TRANSCRIPTIONAL REGULATOR RUTR"/>
    <property type="match status" value="1"/>
</dbReference>
<feature type="DNA-binding region" description="H-T-H motif" evidence="5">
    <location>
        <begin position="54"/>
        <end position="73"/>
    </location>
</feature>
<dbReference type="Pfam" id="PF00440">
    <property type="entry name" value="TetR_N"/>
    <property type="match status" value="1"/>
</dbReference>
<dbReference type="Gene3D" id="1.10.10.60">
    <property type="entry name" value="Homeodomain-like"/>
    <property type="match status" value="1"/>
</dbReference>
<dbReference type="EMBL" id="JBHSQN010000002">
    <property type="protein sequence ID" value="MFC6010615.1"/>
    <property type="molecule type" value="Genomic_DNA"/>
</dbReference>
<keyword evidence="1" id="KW-0678">Repressor</keyword>
<dbReference type="PROSITE" id="PS50977">
    <property type="entry name" value="HTH_TETR_2"/>
    <property type="match status" value="1"/>
</dbReference>
<keyword evidence="3 5" id="KW-0238">DNA-binding</keyword>
<evidence type="ECO:0000256" key="6">
    <source>
        <dbReference type="SAM" id="MobiDB-lite"/>
    </source>
</evidence>
<dbReference type="InterPro" id="IPR009057">
    <property type="entry name" value="Homeodomain-like_sf"/>
</dbReference>
<proteinExistence type="predicted"/>
<evidence type="ECO:0000256" key="4">
    <source>
        <dbReference type="ARBA" id="ARBA00023163"/>
    </source>
</evidence>
<dbReference type="Gene3D" id="1.10.357.10">
    <property type="entry name" value="Tetracycline Repressor, domain 2"/>
    <property type="match status" value="1"/>
</dbReference>
<dbReference type="SUPFAM" id="SSF46689">
    <property type="entry name" value="Homeodomain-like"/>
    <property type="match status" value="1"/>
</dbReference>